<gene>
    <name evidence="2" type="ORF">FIBRA_01684</name>
</gene>
<keyword evidence="1" id="KW-0732">Signal</keyword>
<sequence length="333" mass="37729">MAHNIASTWPWLPVELLETILLTAWTSPMTDDERATLFTSLCQVNHRFLSTFIPIALRDVHIPMPLSSEEYLRILRERATFERNDDYLMVDASATANQLCRSLTFSVRHNPKATQLLLGTPSILLYAADDPAASAISSTLYMVRMLDYLPRLRRVSIEYANWGFDDIGEQGRLLAFPDQVTHLDVRFTFTTRKYAELGAALRKDYYRRWHAATHLPGVRHLSVYGAPADFVSEMVWSCSNAETVHLDGLTPLDELIAFPATVRELGVHMGPTPLRRSDIEEWGLKTALEKGLFKRARTGVRIVVSSGSPEAVAWEDARRLCQRYNVELVHSLA</sequence>
<dbReference type="HOGENOM" id="CLU_834287_0_0_1"/>
<accession>J4G145</accession>
<evidence type="ECO:0000313" key="2">
    <source>
        <dbReference type="EMBL" id="CCL99663.1"/>
    </source>
</evidence>
<dbReference type="GeneID" id="24094574"/>
<dbReference type="Proteomes" id="UP000006352">
    <property type="component" value="Unassembled WGS sequence"/>
</dbReference>
<feature type="chain" id="PRO_5003778384" description="F-box domain-containing protein" evidence="1">
    <location>
        <begin position="27"/>
        <end position="333"/>
    </location>
</feature>
<dbReference type="RefSeq" id="XP_012178946.1">
    <property type="nucleotide sequence ID" value="XM_012323556.1"/>
</dbReference>
<dbReference type="AlphaFoldDB" id="J4G145"/>
<name>J4G145_9APHY</name>
<dbReference type="OrthoDB" id="2836053at2759"/>
<organism evidence="2 3">
    <name type="scientific">Fibroporia radiculosa</name>
    <dbReference type="NCBI Taxonomy" id="599839"/>
    <lineage>
        <taxon>Eukaryota</taxon>
        <taxon>Fungi</taxon>
        <taxon>Dikarya</taxon>
        <taxon>Basidiomycota</taxon>
        <taxon>Agaricomycotina</taxon>
        <taxon>Agaricomycetes</taxon>
        <taxon>Polyporales</taxon>
        <taxon>Fibroporiaceae</taxon>
        <taxon>Fibroporia</taxon>
    </lineage>
</organism>
<feature type="signal peptide" evidence="1">
    <location>
        <begin position="1"/>
        <end position="26"/>
    </location>
</feature>
<evidence type="ECO:0008006" key="4">
    <source>
        <dbReference type="Google" id="ProtNLM"/>
    </source>
</evidence>
<protein>
    <recommendedName>
        <fullName evidence="4">F-box domain-containing protein</fullName>
    </recommendedName>
</protein>
<proteinExistence type="predicted"/>
<dbReference type="EMBL" id="HE796946">
    <property type="protein sequence ID" value="CCL99663.1"/>
    <property type="molecule type" value="Genomic_DNA"/>
</dbReference>
<reference evidence="2 3" key="1">
    <citation type="journal article" date="2012" name="Appl. Environ. Microbiol.">
        <title>Short-read sequencing for genomic analysis of the brown rot fungus Fibroporia radiculosa.</title>
        <authorList>
            <person name="Tang J.D."/>
            <person name="Perkins A.D."/>
            <person name="Sonstegard T.S."/>
            <person name="Schroeder S.G."/>
            <person name="Burgess S.C."/>
            <person name="Diehl S.V."/>
        </authorList>
    </citation>
    <scope>NUCLEOTIDE SEQUENCE [LARGE SCALE GENOMIC DNA]</scope>
    <source>
        <strain evidence="2 3">TFFH 294</strain>
    </source>
</reference>
<evidence type="ECO:0000313" key="3">
    <source>
        <dbReference type="Proteomes" id="UP000006352"/>
    </source>
</evidence>
<keyword evidence="3" id="KW-1185">Reference proteome</keyword>
<dbReference type="InParanoid" id="J4G145"/>
<evidence type="ECO:0000256" key="1">
    <source>
        <dbReference type="SAM" id="SignalP"/>
    </source>
</evidence>